<evidence type="ECO:0000256" key="2">
    <source>
        <dbReference type="ARBA" id="ARBA00022485"/>
    </source>
</evidence>
<gene>
    <name evidence="11" type="ORF">CSA56_17910</name>
</gene>
<evidence type="ECO:0000313" key="12">
    <source>
        <dbReference type="Proteomes" id="UP000230821"/>
    </source>
</evidence>
<dbReference type="InterPro" id="IPR006638">
    <property type="entry name" value="Elp3/MiaA/NifB-like_rSAM"/>
</dbReference>
<dbReference type="PROSITE" id="PS51332">
    <property type="entry name" value="B12_BINDING"/>
    <property type="match status" value="1"/>
</dbReference>
<dbReference type="InterPro" id="IPR007197">
    <property type="entry name" value="rSAM"/>
</dbReference>
<dbReference type="SFLD" id="SFLDS00029">
    <property type="entry name" value="Radical_SAM"/>
    <property type="match status" value="1"/>
</dbReference>
<dbReference type="SFLD" id="SFLDG01082">
    <property type="entry name" value="B12-binding_domain_containing"/>
    <property type="match status" value="1"/>
</dbReference>
<dbReference type="PANTHER" id="PTHR43409">
    <property type="entry name" value="ANAEROBIC MAGNESIUM-PROTOPORPHYRIN IX MONOMETHYL ESTER CYCLASE-RELATED"/>
    <property type="match status" value="1"/>
</dbReference>
<protein>
    <submittedName>
        <fullName evidence="11">Uncharacterized protein</fullName>
    </submittedName>
</protein>
<keyword evidence="6" id="KW-0479">Metal-binding</keyword>
<evidence type="ECO:0000256" key="8">
    <source>
        <dbReference type="ARBA" id="ARBA00023014"/>
    </source>
</evidence>
<dbReference type="Gene3D" id="3.40.50.280">
    <property type="entry name" value="Cobalamin-binding domain"/>
    <property type="match status" value="1"/>
</dbReference>
<feature type="domain" description="Radical SAM core" evidence="10">
    <location>
        <begin position="178"/>
        <end position="423"/>
    </location>
</feature>
<keyword evidence="4" id="KW-0808">Transferase</keyword>
<keyword evidence="5" id="KW-0949">S-adenosyl-L-methionine</keyword>
<dbReference type="SUPFAM" id="SSF52242">
    <property type="entry name" value="Cobalamin (vitamin B12)-binding domain"/>
    <property type="match status" value="1"/>
</dbReference>
<evidence type="ECO:0000259" key="10">
    <source>
        <dbReference type="PROSITE" id="PS51918"/>
    </source>
</evidence>
<dbReference type="InterPro" id="IPR036724">
    <property type="entry name" value="Cobalamin-bd_sf"/>
</dbReference>
<name>A0A2G6K9W4_9BACT</name>
<dbReference type="SMART" id="SM00729">
    <property type="entry name" value="Elp3"/>
    <property type="match status" value="1"/>
</dbReference>
<dbReference type="PROSITE" id="PS01278">
    <property type="entry name" value="MTTASE_RADICAL"/>
    <property type="match status" value="1"/>
</dbReference>
<keyword evidence="2" id="KW-0004">4Fe-4S</keyword>
<dbReference type="Gene3D" id="3.80.30.20">
    <property type="entry name" value="tm_1862 like domain"/>
    <property type="match status" value="1"/>
</dbReference>
<dbReference type="InterPro" id="IPR051198">
    <property type="entry name" value="BchE-like"/>
</dbReference>
<dbReference type="Proteomes" id="UP000230821">
    <property type="component" value="Unassembled WGS sequence"/>
</dbReference>
<keyword evidence="3" id="KW-0489">Methyltransferase</keyword>
<sequence length="479" mass="55805">MYTRVTLIYPPNFESPWGAIRPPVGLGYLSERLIQAGIDHQVIDMSLGYPVEQVQQKIRSFQTDLIGISMTSLYHQSVYTILQALKQAFPEIPLLAGGPHLSTLRQQVLEECSAIDYATTLEGDDTLIELCRGTPVEQMKGLLYRRQDGQIEYTGDRPFIMGLDRLPFPTYERFELENYVAREIGIVTSRGCPYSCTFCPVKTTIGRATRFRSVKPIVDEFEYWHRKGYRDLLILDDNFAMQQERVYEICDEIERRGLTGFRFRCGNGIRADHVDERLLQRMHEVGFRFISFGVESANRHVLKAIQKGEKLERIEQAVKAACAIGYDVTLFFIIGLPGETAEDAERSLKFAQRYPVFDAKFYNLIPFPNTDIFRWIQENNYFLHQPKEYLNKASHWDTEPLFETPEFSREERIRVLKKAHQVRKQIRKRAMQRKLKTFGPLRSLAASIFINDHIQDMLLHNKFIRRFAETAFHIIQPKK</sequence>
<evidence type="ECO:0000256" key="6">
    <source>
        <dbReference type="ARBA" id="ARBA00022723"/>
    </source>
</evidence>
<dbReference type="GO" id="GO:0031419">
    <property type="term" value="F:cobalamin binding"/>
    <property type="evidence" value="ECO:0007669"/>
    <property type="project" value="InterPro"/>
</dbReference>
<reference evidence="11 12" key="1">
    <citation type="submission" date="2017-10" db="EMBL/GenBank/DDBJ databases">
        <title>Novel microbial diversity and functional potential in the marine mammal oral microbiome.</title>
        <authorList>
            <person name="Dudek N.K."/>
            <person name="Sun C.L."/>
            <person name="Burstein D."/>
            <person name="Kantor R.S."/>
            <person name="Aliaga Goltsman D.S."/>
            <person name="Bik E.M."/>
            <person name="Thomas B.C."/>
            <person name="Banfield J.F."/>
            <person name="Relman D.A."/>
        </authorList>
    </citation>
    <scope>NUCLEOTIDE SEQUENCE [LARGE SCALE GENOMIC DNA]</scope>
    <source>
        <strain evidence="11">DOLJORAL78_47_16</strain>
    </source>
</reference>
<accession>A0A2G6K9W4</accession>
<dbReference type="Pfam" id="PF02310">
    <property type="entry name" value="B12-binding"/>
    <property type="match status" value="1"/>
</dbReference>
<comment type="cofactor">
    <cofactor evidence="1">
        <name>[4Fe-4S] cluster</name>
        <dbReference type="ChEBI" id="CHEBI:49883"/>
    </cofactor>
</comment>
<dbReference type="Pfam" id="PF04055">
    <property type="entry name" value="Radical_SAM"/>
    <property type="match status" value="1"/>
</dbReference>
<evidence type="ECO:0000313" key="11">
    <source>
        <dbReference type="EMBL" id="PIE31579.1"/>
    </source>
</evidence>
<evidence type="ECO:0000256" key="3">
    <source>
        <dbReference type="ARBA" id="ARBA00022603"/>
    </source>
</evidence>
<dbReference type="PANTHER" id="PTHR43409:SF7">
    <property type="entry name" value="BLL1977 PROTEIN"/>
    <property type="match status" value="1"/>
</dbReference>
<evidence type="ECO:0000256" key="1">
    <source>
        <dbReference type="ARBA" id="ARBA00001966"/>
    </source>
</evidence>
<dbReference type="EMBL" id="PDSK01000139">
    <property type="protein sequence ID" value="PIE31579.1"/>
    <property type="molecule type" value="Genomic_DNA"/>
</dbReference>
<dbReference type="InterPro" id="IPR020612">
    <property type="entry name" value="Methylthiotransferase_CS"/>
</dbReference>
<evidence type="ECO:0000256" key="4">
    <source>
        <dbReference type="ARBA" id="ARBA00022679"/>
    </source>
</evidence>
<feature type="domain" description="B12-binding" evidence="9">
    <location>
        <begin position="3"/>
        <end position="141"/>
    </location>
</feature>
<keyword evidence="7" id="KW-0408">Iron</keyword>
<dbReference type="InterPro" id="IPR023404">
    <property type="entry name" value="rSAM_horseshoe"/>
</dbReference>
<dbReference type="GO" id="GO:0003824">
    <property type="term" value="F:catalytic activity"/>
    <property type="evidence" value="ECO:0007669"/>
    <property type="project" value="InterPro"/>
</dbReference>
<evidence type="ECO:0000259" key="9">
    <source>
        <dbReference type="PROSITE" id="PS51332"/>
    </source>
</evidence>
<evidence type="ECO:0000256" key="7">
    <source>
        <dbReference type="ARBA" id="ARBA00023004"/>
    </source>
</evidence>
<proteinExistence type="predicted"/>
<organism evidence="11 12">
    <name type="scientific">candidate division KSB3 bacterium</name>
    <dbReference type="NCBI Taxonomy" id="2044937"/>
    <lineage>
        <taxon>Bacteria</taxon>
        <taxon>candidate division KSB3</taxon>
    </lineage>
</organism>
<dbReference type="CDD" id="cd01335">
    <property type="entry name" value="Radical_SAM"/>
    <property type="match status" value="1"/>
</dbReference>
<evidence type="ECO:0000256" key="5">
    <source>
        <dbReference type="ARBA" id="ARBA00022691"/>
    </source>
</evidence>
<dbReference type="InterPro" id="IPR034466">
    <property type="entry name" value="Methyltransferase_Class_B"/>
</dbReference>
<dbReference type="InterPro" id="IPR006158">
    <property type="entry name" value="Cobalamin-bd"/>
</dbReference>
<keyword evidence="8" id="KW-0411">Iron-sulfur</keyword>
<dbReference type="InterPro" id="IPR058240">
    <property type="entry name" value="rSAM_sf"/>
</dbReference>
<dbReference type="SFLD" id="SFLDG01123">
    <property type="entry name" value="methyltransferase_(Class_B)"/>
    <property type="match status" value="1"/>
</dbReference>
<dbReference type="GO" id="GO:0051539">
    <property type="term" value="F:4 iron, 4 sulfur cluster binding"/>
    <property type="evidence" value="ECO:0007669"/>
    <property type="project" value="UniProtKB-KW"/>
</dbReference>
<dbReference type="AlphaFoldDB" id="A0A2G6K9W4"/>
<dbReference type="GO" id="GO:0046872">
    <property type="term" value="F:metal ion binding"/>
    <property type="evidence" value="ECO:0007669"/>
    <property type="project" value="UniProtKB-KW"/>
</dbReference>
<comment type="caution">
    <text evidence="11">The sequence shown here is derived from an EMBL/GenBank/DDBJ whole genome shotgun (WGS) entry which is preliminary data.</text>
</comment>
<dbReference type="PROSITE" id="PS51918">
    <property type="entry name" value="RADICAL_SAM"/>
    <property type="match status" value="1"/>
</dbReference>
<dbReference type="SUPFAM" id="SSF102114">
    <property type="entry name" value="Radical SAM enzymes"/>
    <property type="match status" value="1"/>
</dbReference>